<feature type="region of interest" description="Disordered" evidence="5">
    <location>
        <begin position="216"/>
        <end position="241"/>
    </location>
</feature>
<dbReference type="Pfam" id="PF00126">
    <property type="entry name" value="HTH_1"/>
    <property type="match status" value="1"/>
</dbReference>
<keyword evidence="4" id="KW-0804">Transcription</keyword>
<protein>
    <submittedName>
        <fullName evidence="7">LysR family transcriptional regulator</fullName>
    </submittedName>
</protein>
<dbReference type="PANTHER" id="PTHR30537">
    <property type="entry name" value="HTH-TYPE TRANSCRIPTIONAL REGULATOR"/>
    <property type="match status" value="1"/>
</dbReference>
<evidence type="ECO:0000256" key="2">
    <source>
        <dbReference type="ARBA" id="ARBA00023015"/>
    </source>
</evidence>
<dbReference type="SUPFAM" id="SSF46785">
    <property type="entry name" value="Winged helix' DNA-binding domain"/>
    <property type="match status" value="1"/>
</dbReference>
<evidence type="ECO:0000256" key="4">
    <source>
        <dbReference type="ARBA" id="ARBA00023163"/>
    </source>
</evidence>
<dbReference type="PROSITE" id="PS50931">
    <property type="entry name" value="HTH_LYSR"/>
    <property type="match status" value="1"/>
</dbReference>
<sequence>MSSAGSRTDRLRQLETFVAVATRGGLTAAAKVEGVAPAVVGRRLDALEERLGVKLLIRTTRRVSLTHEGSAFLEDCQRVLVELANAEASVSAGRVKASGHLRVTAPAGFGRRHVAPLVPRFHALHPEVTISLNLSDRVIDVAGENFDCAVRVGDLPDSSLISMRLADNRRRCVATPEFLRQHGRPQHPSDLARFNCLTLSSDASQTRGWAFRVPRAAQGRDHERGHADAHRDDAGQPGGDHEVIHLKPTGPLDCSDGQVLHDWCLAGLGIAWRSTWEVEAEIDAGLLVPVLDEFAAPPNGIYAVFPQRKHLPLRVRLWLDFLKSEYGRPDYWGGTIAPASRRAMPPAPSTTIHRKRA</sequence>
<evidence type="ECO:0000256" key="1">
    <source>
        <dbReference type="ARBA" id="ARBA00009437"/>
    </source>
</evidence>
<evidence type="ECO:0000313" key="8">
    <source>
        <dbReference type="Proteomes" id="UP001174908"/>
    </source>
</evidence>
<dbReference type="InterPro" id="IPR036388">
    <property type="entry name" value="WH-like_DNA-bd_sf"/>
</dbReference>
<dbReference type="CDD" id="cd08422">
    <property type="entry name" value="PBP2_CrgA_like"/>
    <property type="match status" value="1"/>
</dbReference>
<dbReference type="InterPro" id="IPR000847">
    <property type="entry name" value="LysR_HTH_N"/>
</dbReference>
<evidence type="ECO:0000256" key="3">
    <source>
        <dbReference type="ARBA" id="ARBA00023125"/>
    </source>
</evidence>
<dbReference type="Proteomes" id="UP001174908">
    <property type="component" value="Unassembled WGS sequence"/>
</dbReference>
<dbReference type="EMBL" id="JASZYV010000002">
    <property type="protein sequence ID" value="MDM0044878.1"/>
    <property type="molecule type" value="Genomic_DNA"/>
</dbReference>
<dbReference type="Pfam" id="PF03466">
    <property type="entry name" value="LysR_substrate"/>
    <property type="match status" value="2"/>
</dbReference>
<name>A0ABT7NAA2_9BURK</name>
<feature type="domain" description="HTH lysR-type" evidence="6">
    <location>
        <begin position="9"/>
        <end position="66"/>
    </location>
</feature>
<dbReference type="InterPro" id="IPR005119">
    <property type="entry name" value="LysR_subst-bd"/>
</dbReference>
<dbReference type="RefSeq" id="WP_286659989.1">
    <property type="nucleotide sequence ID" value="NZ_JASZYV010000002.1"/>
</dbReference>
<dbReference type="InterPro" id="IPR036390">
    <property type="entry name" value="WH_DNA-bd_sf"/>
</dbReference>
<feature type="compositionally biased region" description="Basic and acidic residues" evidence="5">
    <location>
        <begin position="218"/>
        <end position="241"/>
    </location>
</feature>
<organism evidence="7 8">
    <name type="scientific">Variovorax dokdonensis</name>
    <dbReference type="NCBI Taxonomy" id="344883"/>
    <lineage>
        <taxon>Bacteria</taxon>
        <taxon>Pseudomonadati</taxon>
        <taxon>Pseudomonadota</taxon>
        <taxon>Betaproteobacteria</taxon>
        <taxon>Burkholderiales</taxon>
        <taxon>Comamonadaceae</taxon>
        <taxon>Variovorax</taxon>
    </lineage>
</organism>
<comment type="similarity">
    <text evidence="1">Belongs to the LysR transcriptional regulatory family.</text>
</comment>
<evidence type="ECO:0000313" key="7">
    <source>
        <dbReference type="EMBL" id="MDM0044878.1"/>
    </source>
</evidence>
<dbReference type="Gene3D" id="1.10.10.10">
    <property type="entry name" value="Winged helix-like DNA-binding domain superfamily/Winged helix DNA-binding domain"/>
    <property type="match status" value="1"/>
</dbReference>
<gene>
    <name evidence="7" type="ORF">QTH91_10315</name>
</gene>
<evidence type="ECO:0000256" key="5">
    <source>
        <dbReference type="SAM" id="MobiDB-lite"/>
    </source>
</evidence>
<proteinExistence type="inferred from homology"/>
<comment type="caution">
    <text evidence="7">The sequence shown here is derived from an EMBL/GenBank/DDBJ whole genome shotgun (WGS) entry which is preliminary data.</text>
</comment>
<keyword evidence="8" id="KW-1185">Reference proteome</keyword>
<dbReference type="InterPro" id="IPR058163">
    <property type="entry name" value="LysR-type_TF_proteobact-type"/>
</dbReference>
<evidence type="ECO:0000259" key="6">
    <source>
        <dbReference type="PROSITE" id="PS50931"/>
    </source>
</evidence>
<dbReference type="PANTHER" id="PTHR30537:SF5">
    <property type="entry name" value="HTH-TYPE TRANSCRIPTIONAL ACTIVATOR TTDR-RELATED"/>
    <property type="match status" value="1"/>
</dbReference>
<keyword evidence="2" id="KW-0805">Transcription regulation</keyword>
<dbReference type="Gene3D" id="3.40.190.290">
    <property type="match status" value="1"/>
</dbReference>
<dbReference type="SUPFAM" id="SSF53850">
    <property type="entry name" value="Periplasmic binding protein-like II"/>
    <property type="match status" value="1"/>
</dbReference>
<reference evidence="7" key="1">
    <citation type="submission" date="2023-06" db="EMBL/GenBank/DDBJ databases">
        <authorList>
            <person name="Jiang Y."/>
            <person name="Liu Q."/>
        </authorList>
    </citation>
    <scope>NUCLEOTIDE SEQUENCE</scope>
    <source>
        <strain evidence="7">CGMCC 1.12089</strain>
    </source>
</reference>
<keyword evidence="3" id="KW-0238">DNA-binding</keyword>
<accession>A0ABT7NAA2</accession>